<sequence length="125" mass="14113">MADELCDQKPLFGTFGVITWHWTACFPSPQLGRWQAVVRPARYSKDDNTMIQEAIATAAQRIVITNAMKTSTYVRALRVTIVIVSRCIVSNLSQSSSKFNFIKSGYKLFCSMKSMKFSSSSLRMQ</sequence>
<keyword evidence="2" id="KW-1185">Reference proteome</keyword>
<evidence type="ECO:0000313" key="2">
    <source>
        <dbReference type="Proteomes" id="UP000324222"/>
    </source>
</evidence>
<proteinExistence type="predicted"/>
<name>A0A5B7CGQ6_PORTR</name>
<reference evidence="1 2" key="1">
    <citation type="submission" date="2019-05" db="EMBL/GenBank/DDBJ databases">
        <title>Another draft genome of Portunus trituberculatus and its Hox gene families provides insights of decapod evolution.</title>
        <authorList>
            <person name="Jeong J.-H."/>
            <person name="Song I."/>
            <person name="Kim S."/>
            <person name="Choi T."/>
            <person name="Kim D."/>
            <person name="Ryu S."/>
            <person name="Kim W."/>
        </authorList>
    </citation>
    <scope>NUCLEOTIDE SEQUENCE [LARGE SCALE GENOMIC DNA]</scope>
    <source>
        <tissue evidence="1">Muscle</tissue>
    </source>
</reference>
<evidence type="ECO:0000313" key="1">
    <source>
        <dbReference type="EMBL" id="MPC08667.1"/>
    </source>
</evidence>
<dbReference type="AlphaFoldDB" id="A0A5B7CGQ6"/>
<accession>A0A5B7CGQ6</accession>
<comment type="caution">
    <text evidence="1">The sequence shown here is derived from an EMBL/GenBank/DDBJ whole genome shotgun (WGS) entry which is preliminary data.</text>
</comment>
<gene>
    <name evidence="1" type="ORF">E2C01_001259</name>
</gene>
<organism evidence="1 2">
    <name type="scientific">Portunus trituberculatus</name>
    <name type="common">Swimming crab</name>
    <name type="synonym">Neptunus trituberculatus</name>
    <dbReference type="NCBI Taxonomy" id="210409"/>
    <lineage>
        <taxon>Eukaryota</taxon>
        <taxon>Metazoa</taxon>
        <taxon>Ecdysozoa</taxon>
        <taxon>Arthropoda</taxon>
        <taxon>Crustacea</taxon>
        <taxon>Multicrustacea</taxon>
        <taxon>Malacostraca</taxon>
        <taxon>Eumalacostraca</taxon>
        <taxon>Eucarida</taxon>
        <taxon>Decapoda</taxon>
        <taxon>Pleocyemata</taxon>
        <taxon>Brachyura</taxon>
        <taxon>Eubrachyura</taxon>
        <taxon>Portunoidea</taxon>
        <taxon>Portunidae</taxon>
        <taxon>Portuninae</taxon>
        <taxon>Portunus</taxon>
    </lineage>
</organism>
<dbReference type="EMBL" id="VSRR010000039">
    <property type="protein sequence ID" value="MPC08667.1"/>
    <property type="molecule type" value="Genomic_DNA"/>
</dbReference>
<dbReference type="Proteomes" id="UP000324222">
    <property type="component" value="Unassembled WGS sequence"/>
</dbReference>
<protein>
    <submittedName>
        <fullName evidence="1">Uncharacterized protein</fullName>
    </submittedName>
</protein>